<accession>A0A8S1K2E0</accession>
<proteinExistence type="predicted"/>
<reference evidence="1" key="1">
    <citation type="submission" date="2021-01" db="EMBL/GenBank/DDBJ databases">
        <authorList>
            <consortium name="Genoscope - CEA"/>
            <person name="William W."/>
        </authorList>
    </citation>
    <scope>NUCLEOTIDE SEQUENCE</scope>
</reference>
<sequence>MQIRHPIQVIKKKVINRIEYKIKWNTGTITYEPMTELTPELLQLVNQWELIQHSNKKEKIIEKSDQKTLKITRQQQKNSMQLEEIKPQPKQLIPHKERLVENGVVKEARKIQGKIEFLIMLKDEQELRWTNLEEVKTRIPIALCDYLLQRIKFSGK</sequence>
<keyword evidence="2" id="KW-1185">Reference proteome</keyword>
<dbReference type="Proteomes" id="UP000688137">
    <property type="component" value="Unassembled WGS sequence"/>
</dbReference>
<organism evidence="1 2">
    <name type="scientific">Paramecium primaurelia</name>
    <dbReference type="NCBI Taxonomy" id="5886"/>
    <lineage>
        <taxon>Eukaryota</taxon>
        <taxon>Sar</taxon>
        <taxon>Alveolata</taxon>
        <taxon>Ciliophora</taxon>
        <taxon>Intramacronucleata</taxon>
        <taxon>Oligohymenophorea</taxon>
        <taxon>Peniculida</taxon>
        <taxon>Parameciidae</taxon>
        <taxon>Paramecium</taxon>
    </lineage>
</organism>
<evidence type="ECO:0000313" key="1">
    <source>
        <dbReference type="EMBL" id="CAD8044488.1"/>
    </source>
</evidence>
<dbReference type="AlphaFoldDB" id="A0A8S1K2E0"/>
<dbReference type="OMA" id="EQELRWT"/>
<gene>
    <name evidence="1" type="ORF">PPRIM_AZ9-3.1.T0080052</name>
</gene>
<evidence type="ECO:0008006" key="3">
    <source>
        <dbReference type="Google" id="ProtNLM"/>
    </source>
</evidence>
<protein>
    <recommendedName>
        <fullName evidence="3">Chromo domain-containing protein</fullName>
    </recommendedName>
</protein>
<comment type="caution">
    <text evidence="1">The sequence shown here is derived from an EMBL/GenBank/DDBJ whole genome shotgun (WGS) entry which is preliminary data.</text>
</comment>
<name>A0A8S1K2E0_PARPR</name>
<evidence type="ECO:0000313" key="2">
    <source>
        <dbReference type="Proteomes" id="UP000688137"/>
    </source>
</evidence>
<dbReference type="EMBL" id="CAJJDM010000004">
    <property type="protein sequence ID" value="CAD8044488.1"/>
    <property type="molecule type" value="Genomic_DNA"/>
</dbReference>